<keyword evidence="2" id="KW-1185">Reference proteome</keyword>
<accession>S2JT19</accession>
<proteinExistence type="predicted"/>
<dbReference type="VEuPathDB" id="FungiDB:HMPREF1544_00198"/>
<name>S2JT19_MUCC1</name>
<dbReference type="OrthoDB" id="2264724at2759"/>
<dbReference type="AlphaFoldDB" id="S2JT19"/>
<sequence length="113" mass="12734">MHHDQVAASETQSSDHKKSIMFIGDRGCGVGSPIKGHQQFGSTWKQKLHGRYTPALVINDQRQGQNRERVFCLSGCSMPPVHIPSFAEIKSLRRATQWCQTRQIQPIDDGNTF</sequence>
<evidence type="ECO:0000313" key="1">
    <source>
        <dbReference type="EMBL" id="EPB93124.1"/>
    </source>
</evidence>
<reference evidence="2" key="1">
    <citation type="submission" date="2013-05" db="EMBL/GenBank/DDBJ databases">
        <title>The Genome sequence of Mucor circinelloides f. circinelloides 1006PhL.</title>
        <authorList>
            <consortium name="The Broad Institute Genomics Platform"/>
            <person name="Cuomo C."/>
            <person name="Earl A."/>
            <person name="Findley K."/>
            <person name="Lee S.C."/>
            <person name="Walker B."/>
            <person name="Young S."/>
            <person name="Zeng Q."/>
            <person name="Gargeya S."/>
            <person name="Fitzgerald M."/>
            <person name="Haas B."/>
            <person name="Abouelleil A."/>
            <person name="Allen A.W."/>
            <person name="Alvarado L."/>
            <person name="Arachchi H.M."/>
            <person name="Berlin A.M."/>
            <person name="Chapman S.B."/>
            <person name="Gainer-Dewar J."/>
            <person name="Goldberg J."/>
            <person name="Griggs A."/>
            <person name="Gujja S."/>
            <person name="Hansen M."/>
            <person name="Howarth C."/>
            <person name="Imamovic A."/>
            <person name="Ireland A."/>
            <person name="Larimer J."/>
            <person name="McCowan C."/>
            <person name="Murphy C."/>
            <person name="Pearson M."/>
            <person name="Poon T.W."/>
            <person name="Priest M."/>
            <person name="Roberts A."/>
            <person name="Saif S."/>
            <person name="Shea T."/>
            <person name="Sisk P."/>
            <person name="Sykes S."/>
            <person name="Wortman J."/>
            <person name="Nusbaum C."/>
            <person name="Birren B."/>
        </authorList>
    </citation>
    <scope>NUCLEOTIDE SEQUENCE [LARGE SCALE GENOMIC DNA]</scope>
    <source>
        <strain evidence="2">1006PhL</strain>
    </source>
</reference>
<dbReference type="STRING" id="1220926.S2JT19"/>
<gene>
    <name evidence="1" type="ORF">HMPREF1544_00198</name>
</gene>
<dbReference type="Proteomes" id="UP000014254">
    <property type="component" value="Unassembled WGS sequence"/>
</dbReference>
<organism evidence="1 2">
    <name type="scientific">Mucor circinelloides f. circinelloides (strain 1006PhL)</name>
    <name type="common">Mucormycosis agent</name>
    <name type="synonym">Calyptromyces circinelloides</name>
    <dbReference type="NCBI Taxonomy" id="1220926"/>
    <lineage>
        <taxon>Eukaryota</taxon>
        <taxon>Fungi</taxon>
        <taxon>Fungi incertae sedis</taxon>
        <taxon>Mucoromycota</taxon>
        <taxon>Mucoromycotina</taxon>
        <taxon>Mucoromycetes</taxon>
        <taxon>Mucorales</taxon>
        <taxon>Mucorineae</taxon>
        <taxon>Mucoraceae</taxon>
        <taxon>Mucor</taxon>
    </lineage>
</organism>
<dbReference type="EMBL" id="KE123896">
    <property type="protein sequence ID" value="EPB93124.1"/>
    <property type="molecule type" value="Genomic_DNA"/>
</dbReference>
<evidence type="ECO:0000313" key="2">
    <source>
        <dbReference type="Proteomes" id="UP000014254"/>
    </source>
</evidence>
<dbReference type="InParanoid" id="S2JT19"/>
<protein>
    <submittedName>
        <fullName evidence="1">Uncharacterized protein</fullName>
    </submittedName>
</protein>